<proteinExistence type="predicted"/>
<dbReference type="EMBL" id="QZCE01000002">
    <property type="protein sequence ID" value="NEZ66627.1"/>
    <property type="molecule type" value="Genomic_DNA"/>
</dbReference>
<organism evidence="1 2">
    <name type="scientific">Adonisia turfae CCMR0082</name>
    <dbReference type="NCBI Taxonomy" id="2304604"/>
    <lineage>
        <taxon>Bacteria</taxon>
        <taxon>Bacillati</taxon>
        <taxon>Cyanobacteriota</taxon>
        <taxon>Adonisia</taxon>
        <taxon>Adonisia turfae</taxon>
    </lineage>
</organism>
<name>A0A6M0SDP8_9CYAN</name>
<dbReference type="RefSeq" id="WP_163668956.1">
    <property type="nucleotide sequence ID" value="NZ_QZCE01000002.1"/>
</dbReference>
<dbReference type="Proteomes" id="UP000473574">
    <property type="component" value="Unassembled WGS sequence"/>
</dbReference>
<reference evidence="1 2" key="1">
    <citation type="journal article" date="2020" name="Microb. Ecol.">
        <title>Ecogenomics of the Marine Benthic Filamentous Cyanobacterium Adonisia.</title>
        <authorList>
            <person name="Walter J.M."/>
            <person name="Coutinho F.H."/>
            <person name="Leomil L."/>
            <person name="Hargreaves P.I."/>
            <person name="Campeao M.E."/>
            <person name="Vieira V.V."/>
            <person name="Silva B.S."/>
            <person name="Fistarol G.O."/>
            <person name="Salomon P.S."/>
            <person name="Sawabe T."/>
            <person name="Mino S."/>
            <person name="Hosokawa M."/>
            <person name="Miyashita H."/>
            <person name="Maruyama F."/>
            <person name="van Verk M.C."/>
            <person name="Dutilh B.E."/>
            <person name="Thompson C.C."/>
            <person name="Thompson F.L."/>
        </authorList>
    </citation>
    <scope>NUCLEOTIDE SEQUENCE [LARGE SCALE GENOMIC DNA]</scope>
    <source>
        <strain evidence="1 2">CCMR0082</strain>
    </source>
</reference>
<evidence type="ECO:0000313" key="2">
    <source>
        <dbReference type="Proteomes" id="UP000473574"/>
    </source>
</evidence>
<comment type="caution">
    <text evidence="1">The sequence shown here is derived from an EMBL/GenBank/DDBJ whole genome shotgun (WGS) entry which is preliminary data.</text>
</comment>
<accession>A0A6M0SDP8</accession>
<evidence type="ECO:0000313" key="1">
    <source>
        <dbReference type="EMBL" id="NEZ66627.1"/>
    </source>
</evidence>
<sequence length="157" mass="17360">MIVATTTIILPPNTYEQIKEITALPHQPFTQGYTHTYELQGFPNLRLLEGVAVPSHNDGIAGYRPILMLHNPGNNYVIRGTAGRKIQACTAQQRGTLMILDIDAQHEVHSQDPNGGHGAWAGLVWGPDGKPLPKSEWEPEKVLGVAKEEFEKFLEDV</sequence>
<protein>
    <submittedName>
        <fullName evidence="1">Uncharacterized protein</fullName>
    </submittedName>
</protein>
<dbReference type="AlphaFoldDB" id="A0A6M0SDP8"/>
<gene>
    <name evidence="1" type="ORF">D0962_28365</name>
</gene>